<dbReference type="eggNOG" id="ENOG502TIM5">
    <property type="taxonomic scope" value="Eukaryota"/>
</dbReference>
<dbReference type="PANTHER" id="PTHR35182">
    <property type="entry name" value="PROTEIN CBG13762"/>
    <property type="match status" value="1"/>
</dbReference>
<evidence type="ECO:0000313" key="2">
    <source>
        <dbReference type="EMBL" id="EGT37282.1"/>
    </source>
</evidence>
<reference evidence="3" key="1">
    <citation type="submission" date="2011-07" db="EMBL/GenBank/DDBJ databases">
        <authorList>
            <consortium name="Caenorhabditis brenneri Sequencing and Analysis Consortium"/>
            <person name="Wilson R.K."/>
        </authorList>
    </citation>
    <scope>NUCLEOTIDE SEQUENCE [LARGE SCALE GENOMIC DNA]</scope>
    <source>
        <strain evidence="3">PB2801</strain>
    </source>
</reference>
<keyword evidence="1" id="KW-0732">Signal</keyword>
<feature type="chain" id="PRO_5003405428" evidence="1">
    <location>
        <begin position="17"/>
        <end position="134"/>
    </location>
</feature>
<dbReference type="AlphaFoldDB" id="G0NTM6"/>
<feature type="signal peptide" evidence="1">
    <location>
        <begin position="1"/>
        <end position="16"/>
    </location>
</feature>
<name>G0NTM6_CAEBE</name>
<dbReference type="PANTHER" id="PTHR35182:SF2">
    <property type="entry name" value="CONSERVED DOMAIN PROTEIN-RELATED"/>
    <property type="match status" value="1"/>
</dbReference>
<dbReference type="Proteomes" id="UP000008068">
    <property type="component" value="Unassembled WGS sequence"/>
</dbReference>
<dbReference type="InParanoid" id="G0NTM6"/>
<accession>G0NTM6</accession>
<keyword evidence="3" id="KW-1185">Reference proteome</keyword>
<sequence>MKTIVLLLVLTILAFSYPAEYGLGLAVKAGHEDLILAVRASEPKAYTRVLKNGEKQTWNLSGPNKGTWIDAKGNKIPSSHFVFIAPNTLKIKKVTKEDAGIYDYIPLHEPVKTKLPKGVHIDPILPSGFKLDVN</sequence>
<organism evidence="3">
    <name type="scientific">Caenorhabditis brenneri</name>
    <name type="common">Nematode worm</name>
    <dbReference type="NCBI Taxonomy" id="135651"/>
    <lineage>
        <taxon>Eukaryota</taxon>
        <taxon>Metazoa</taxon>
        <taxon>Ecdysozoa</taxon>
        <taxon>Nematoda</taxon>
        <taxon>Chromadorea</taxon>
        <taxon>Rhabditida</taxon>
        <taxon>Rhabditina</taxon>
        <taxon>Rhabditomorpha</taxon>
        <taxon>Rhabditoidea</taxon>
        <taxon>Rhabditidae</taxon>
        <taxon>Peloderinae</taxon>
        <taxon>Caenorhabditis</taxon>
    </lineage>
</organism>
<proteinExistence type="predicted"/>
<dbReference type="EMBL" id="GL379944">
    <property type="protein sequence ID" value="EGT37282.1"/>
    <property type="molecule type" value="Genomic_DNA"/>
</dbReference>
<dbReference type="HOGENOM" id="CLU_1929470_0_0_1"/>
<gene>
    <name evidence="2" type="ORF">CAEBREN_17664</name>
</gene>
<evidence type="ECO:0000313" key="3">
    <source>
        <dbReference type="Proteomes" id="UP000008068"/>
    </source>
</evidence>
<evidence type="ECO:0000256" key="1">
    <source>
        <dbReference type="SAM" id="SignalP"/>
    </source>
</evidence>
<protein>
    <submittedName>
        <fullName evidence="2">Uncharacterized protein</fullName>
    </submittedName>
</protein>